<dbReference type="GO" id="GO:0008757">
    <property type="term" value="F:S-adenosylmethionine-dependent methyltransferase activity"/>
    <property type="evidence" value="ECO:0007669"/>
    <property type="project" value="TreeGrafter"/>
</dbReference>
<comment type="caution">
    <text evidence="7">The sequence shown here is derived from an EMBL/GenBank/DDBJ whole genome shotgun (WGS) entry which is preliminary data.</text>
</comment>
<dbReference type="InterPro" id="IPR052190">
    <property type="entry name" value="Euk-Arch_PrmC-MTase"/>
</dbReference>
<dbReference type="GO" id="GO:0032259">
    <property type="term" value="P:methylation"/>
    <property type="evidence" value="ECO:0007669"/>
    <property type="project" value="UniProtKB-KW"/>
</dbReference>
<evidence type="ECO:0000256" key="4">
    <source>
        <dbReference type="ARBA" id="ARBA00022691"/>
    </source>
</evidence>
<dbReference type="Proteomes" id="UP000010301">
    <property type="component" value="Unassembled WGS sequence"/>
</dbReference>
<proteinExistence type="inferred from homology"/>
<dbReference type="SUPFAM" id="SSF53335">
    <property type="entry name" value="S-adenosyl-L-methionine-dependent methyltransferases"/>
    <property type="match status" value="1"/>
</dbReference>
<keyword evidence="8" id="KW-1185">Reference proteome</keyword>
<dbReference type="PANTHER" id="PTHR45875:SF1">
    <property type="entry name" value="METHYLTRANSFERASE N6AMT1"/>
    <property type="match status" value="1"/>
</dbReference>
<dbReference type="RefSeq" id="WP_006546980.1">
    <property type="nucleotide sequence ID" value="NZ_DS999544.1"/>
</dbReference>
<dbReference type="CDD" id="cd02440">
    <property type="entry name" value="AdoMet_MTases"/>
    <property type="match status" value="1"/>
</dbReference>
<dbReference type="InterPro" id="IPR029063">
    <property type="entry name" value="SAM-dependent_MTases_sf"/>
</dbReference>
<dbReference type="Pfam" id="PF05175">
    <property type="entry name" value="MTS"/>
    <property type="match status" value="1"/>
</dbReference>
<dbReference type="GO" id="GO:0008170">
    <property type="term" value="F:N-methyltransferase activity"/>
    <property type="evidence" value="ECO:0007669"/>
    <property type="project" value="UniProtKB-ARBA"/>
</dbReference>
<dbReference type="OrthoDB" id="129465at2"/>
<evidence type="ECO:0000313" key="7">
    <source>
        <dbReference type="EMBL" id="EEH63282.1"/>
    </source>
</evidence>
<keyword evidence="4" id="KW-0949">S-adenosyl-L-methionine</keyword>
<dbReference type="eggNOG" id="COG2890">
    <property type="taxonomic scope" value="Bacteria"/>
</dbReference>
<sequence>MTHLPKQLHADDELYTKLRAELADYTVENLVEAFGEDAYTSYQREQRALLLARTNQLLTEKPSEQAHLVLLTRLFLLGEEVDEKDLQLNHVSSEELQQAGLVHLKDNRMSACVKLEPHALEMNEKQYNWWIASDFPSSVTGKPVEKDHVLGIGGATRTLLQATPRDQVGRVLDLGTGCGIIGMYAALHADEVVATDISARAVMLADFNAHLNEVKMQVVQGSLFEPIKGDFDLILSNPPFVITPDSLRETGILEYRDGGQTGDSLVAQVVAGAAAHLREGGLSVMLGNWEIPEGADPQLHPQSWVANQGVDAWVVQRETLLPHHYVEMWLRDNAPAWMRSQADYERDYINWVNDFIARGVAEIGLGVITLRKPVSNRGTHFEFSEISTGTSASGPYVKQILTEVSEHHLEIRDTDFFIRADDVREERHYLPGEPDPQIIIATQGGGFGQRIQLNTHMAATLGACDGELNIGQIVTAISVITGVDKQTVEQAVYGQIPQLLLAGMLTRAK</sequence>
<organism evidence="7 8">
    <name type="scientific">Gleimia coleocanis DSM 15436</name>
    <dbReference type="NCBI Taxonomy" id="525245"/>
    <lineage>
        <taxon>Bacteria</taxon>
        <taxon>Bacillati</taxon>
        <taxon>Actinomycetota</taxon>
        <taxon>Actinomycetes</taxon>
        <taxon>Actinomycetales</taxon>
        <taxon>Actinomycetaceae</taxon>
        <taxon>Gleimia</taxon>
    </lineage>
</organism>
<feature type="domain" description="DUF7059" evidence="6">
    <location>
        <begin position="23"/>
        <end position="109"/>
    </location>
</feature>
<comment type="similarity">
    <text evidence="1">Belongs to the eukaryotic/archaeal PrmC-related family.</text>
</comment>
<dbReference type="InterPro" id="IPR007848">
    <property type="entry name" value="Small_mtfrase_dom"/>
</dbReference>
<dbReference type="EMBL" id="ACFG01000037">
    <property type="protein sequence ID" value="EEH63282.1"/>
    <property type="molecule type" value="Genomic_DNA"/>
</dbReference>
<dbReference type="InterPro" id="IPR002052">
    <property type="entry name" value="DNA_methylase_N6_adenine_CS"/>
</dbReference>
<protein>
    <submittedName>
        <fullName evidence="7">Methyltransferase, HemK family</fullName>
    </submittedName>
</protein>
<dbReference type="PANTHER" id="PTHR45875">
    <property type="entry name" value="METHYLTRANSFERASE N6AMT1"/>
    <property type="match status" value="1"/>
</dbReference>
<dbReference type="GO" id="GO:0008276">
    <property type="term" value="F:protein methyltransferase activity"/>
    <property type="evidence" value="ECO:0007669"/>
    <property type="project" value="TreeGrafter"/>
</dbReference>
<dbReference type="GO" id="GO:0035657">
    <property type="term" value="C:eRF1 methyltransferase complex"/>
    <property type="evidence" value="ECO:0007669"/>
    <property type="project" value="TreeGrafter"/>
</dbReference>
<evidence type="ECO:0000313" key="8">
    <source>
        <dbReference type="Proteomes" id="UP000010301"/>
    </source>
</evidence>
<gene>
    <name evidence="7" type="ORF">HMPREF0044_1521</name>
</gene>
<dbReference type="PROSITE" id="PS00092">
    <property type="entry name" value="N6_MTASE"/>
    <property type="match status" value="1"/>
</dbReference>
<feature type="domain" description="Methyltransferase small" evidence="5">
    <location>
        <begin position="155"/>
        <end position="285"/>
    </location>
</feature>
<keyword evidence="3 7" id="KW-0808">Transferase</keyword>
<dbReference type="AlphaFoldDB" id="C0W268"/>
<evidence type="ECO:0000256" key="1">
    <source>
        <dbReference type="ARBA" id="ARBA00006149"/>
    </source>
</evidence>
<dbReference type="InterPro" id="IPR055487">
    <property type="entry name" value="DUF7059"/>
</dbReference>
<name>C0W268_9ACTO</name>
<dbReference type="Gene3D" id="3.40.50.150">
    <property type="entry name" value="Vaccinia Virus protein VP39"/>
    <property type="match status" value="1"/>
</dbReference>
<evidence type="ECO:0000259" key="5">
    <source>
        <dbReference type="Pfam" id="PF05175"/>
    </source>
</evidence>
<keyword evidence="2 7" id="KW-0489">Methyltransferase</keyword>
<evidence type="ECO:0000256" key="2">
    <source>
        <dbReference type="ARBA" id="ARBA00022603"/>
    </source>
</evidence>
<dbReference type="STRING" id="525245.HMPREF0044_1521"/>
<dbReference type="Pfam" id="PF23186">
    <property type="entry name" value="DUF7059"/>
    <property type="match status" value="1"/>
</dbReference>
<reference evidence="7 8" key="1">
    <citation type="submission" date="2009-01" db="EMBL/GenBank/DDBJ databases">
        <authorList>
            <person name="Qin X."/>
            <person name="Bachman B."/>
            <person name="Battles P."/>
            <person name="Bell A."/>
            <person name="Bess C."/>
            <person name="Bickham C."/>
            <person name="Chaboub L."/>
            <person name="Chen D."/>
            <person name="Coyle M."/>
            <person name="Deiros D.R."/>
            <person name="Dinh H."/>
            <person name="Forbes L."/>
            <person name="Fowler G."/>
            <person name="Francisco L."/>
            <person name="Fu Q."/>
            <person name="Gubbala S."/>
            <person name="Hale W."/>
            <person name="Han Y."/>
            <person name="Hemphill L."/>
            <person name="Highlander S.K."/>
            <person name="Hirani K."/>
            <person name="Hogues M."/>
            <person name="Jackson L."/>
            <person name="Jakkamsetti A."/>
            <person name="Javaid M."/>
            <person name="Jiang H."/>
            <person name="Korchina V."/>
            <person name="Kovar C."/>
            <person name="Lara F."/>
            <person name="Lee S."/>
            <person name="Mata R."/>
            <person name="Mathew T."/>
            <person name="Moen C."/>
            <person name="Morales K."/>
            <person name="Munidasa M."/>
            <person name="Nazareth L."/>
            <person name="Ngo R."/>
            <person name="Nguyen L."/>
            <person name="Okwuonu G."/>
            <person name="Ongeri F."/>
            <person name="Patil S."/>
            <person name="Petrosino J."/>
            <person name="Pham C."/>
            <person name="Pham P."/>
            <person name="Pu L.-L."/>
            <person name="Puazo M."/>
            <person name="Raj R."/>
            <person name="Reid J."/>
            <person name="Rouhana J."/>
            <person name="Saada N."/>
            <person name="Shang Y."/>
            <person name="Simmons D."/>
            <person name="Thornton R."/>
            <person name="Warren J."/>
            <person name="Weissenberger G."/>
            <person name="Zhang J."/>
            <person name="Zhang L."/>
            <person name="Zhou C."/>
            <person name="Zhu D."/>
            <person name="Muzny D."/>
            <person name="Worley K."/>
            <person name="Gibbs R."/>
        </authorList>
    </citation>
    <scope>NUCLEOTIDE SEQUENCE [LARGE SCALE GENOMIC DNA]</scope>
    <source>
        <strain evidence="7 8">DSM 15436</strain>
    </source>
</reference>
<dbReference type="HOGENOM" id="CLU_022532_0_0_11"/>
<evidence type="ECO:0000259" key="6">
    <source>
        <dbReference type="Pfam" id="PF23186"/>
    </source>
</evidence>
<evidence type="ECO:0000256" key="3">
    <source>
        <dbReference type="ARBA" id="ARBA00022679"/>
    </source>
</evidence>
<dbReference type="GO" id="GO:0003676">
    <property type="term" value="F:nucleic acid binding"/>
    <property type="evidence" value="ECO:0007669"/>
    <property type="project" value="InterPro"/>
</dbReference>
<accession>C0W268</accession>